<protein>
    <submittedName>
        <fullName evidence="2">Ubiquinone/menaquinone biosynthesis C-methylase UbiE</fullName>
    </submittedName>
</protein>
<accession>A0ABU1U4X0</accession>
<evidence type="ECO:0000313" key="3">
    <source>
        <dbReference type="Proteomes" id="UP001258181"/>
    </source>
</evidence>
<evidence type="ECO:0000259" key="1">
    <source>
        <dbReference type="Pfam" id="PF13847"/>
    </source>
</evidence>
<feature type="domain" description="Methyltransferase" evidence="1">
    <location>
        <begin position="41"/>
        <end position="154"/>
    </location>
</feature>
<reference evidence="2 3" key="1">
    <citation type="submission" date="2023-07" db="EMBL/GenBank/DDBJ databases">
        <title>Sorghum-associated microbial communities from plants grown in Nebraska, USA.</title>
        <authorList>
            <person name="Schachtman D."/>
        </authorList>
    </citation>
    <scope>NUCLEOTIDE SEQUENCE [LARGE SCALE GENOMIC DNA]</scope>
    <source>
        <strain evidence="2 3">BE211</strain>
    </source>
</reference>
<dbReference type="InterPro" id="IPR029063">
    <property type="entry name" value="SAM-dependent_MTases_sf"/>
</dbReference>
<proteinExistence type="predicted"/>
<keyword evidence="3" id="KW-1185">Reference proteome</keyword>
<gene>
    <name evidence="2" type="ORF">J2X07_003502</name>
</gene>
<organism evidence="2 3">
    <name type="scientific">Fictibacillus barbaricus</name>
    <dbReference type="NCBI Taxonomy" id="182136"/>
    <lineage>
        <taxon>Bacteria</taxon>
        <taxon>Bacillati</taxon>
        <taxon>Bacillota</taxon>
        <taxon>Bacilli</taxon>
        <taxon>Bacillales</taxon>
        <taxon>Fictibacillaceae</taxon>
        <taxon>Fictibacillus</taxon>
    </lineage>
</organism>
<dbReference type="EMBL" id="JAVDWA010000008">
    <property type="protein sequence ID" value="MDR7074505.1"/>
    <property type="molecule type" value="Genomic_DNA"/>
</dbReference>
<name>A0ABU1U4X0_9BACL</name>
<sequence length="224" mass="25210">MRKMNGEEFDELVSFFDSMARTSWLKQIHDTLKEMTGLWNGKDVLDVGCGTGRLLLRGAEEANRLVGVDLSSEMVKASIQQFFYHELSGKSEFLVADAEKLPFKDDSFDLALSTCVMFLLPDPVQGIKEMCRVLKTGGQIAMLNPSEKMSQETAVQYAKEKGISGFERIALLKWSNVSTKRHRYTTEEMTELLENLQFTEISHSEVLGGLAIITIAKKKETTLK</sequence>
<dbReference type="Gene3D" id="3.40.50.150">
    <property type="entry name" value="Vaccinia Virus protein VP39"/>
    <property type="match status" value="1"/>
</dbReference>
<keyword evidence="2" id="KW-0830">Ubiquinone</keyword>
<dbReference type="PANTHER" id="PTHR43591:SF24">
    <property type="entry name" value="2-METHOXY-6-POLYPRENYL-1,4-BENZOQUINOL METHYLASE, MITOCHONDRIAL"/>
    <property type="match status" value="1"/>
</dbReference>
<dbReference type="CDD" id="cd02440">
    <property type="entry name" value="AdoMet_MTases"/>
    <property type="match status" value="1"/>
</dbReference>
<comment type="caution">
    <text evidence="2">The sequence shown here is derived from an EMBL/GenBank/DDBJ whole genome shotgun (WGS) entry which is preliminary data.</text>
</comment>
<evidence type="ECO:0000313" key="2">
    <source>
        <dbReference type="EMBL" id="MDR7074505.1"/>
    </source>
</evidence>
<dbReference type="SUPFAM" id="SSF53335">
    <property type="entry name" value="S-adenosyl-L-methionine-dependent methyltransferases"/>
    <property type="match status" value="1"/>
</dbReference>
<dbReference type="Pfam" id="PF13847">
    <property type="entry name" value="Methyltransf_31"/>
    <property type="match status" value="1"/>
</dbReference>
<dbReference type="Proteomes" id="UP001258181">
    <property type="component" value="Unassembled WGS sequence"/>
</dbReference>
<dbReference type="PANTHER" id="PTHR43591">
    <property type="entry name" value="METHYLTRANSFERASE"/>
    <property type="match status" value="1"/>
</dbReference>
<dbReference type="InterPro" id="IPR025714">
    <property type="entry name" value="Methyltranfer_dom"/>
</dbReference>